<gene>
    <name evidence="1" type="ORF">E4K62_05510</name>
</gene>
<protein>
    <submittedName>
        <fullName evidence="1">Uncharacterized protein</fullName>
    </submittedName>
</protein>
<evidence type="ECO:0000313" key="1">
    <source>
        <dbReference type="EMBL" id="QBR88198.1"/>
    </source>
</evidence>
<organism evidence="1 2">
    <name type="scientific">Microbacterium wangchenii</name>
    <dbReference type="NCBI Taxonomy" id="2541726"/>
    <lineage>
        <taxon>Bacteria</taxon>
        <taxon>Bacillati</taxon>
        <taxon>Actinomycetota</taxon>
        <taxon>Actinomycetes</taxon>
        <taxon>Micrococcales</taxon>
        <taxon>Microbacteriaceae</taxon>
        <taxon>Microbacterium</taxon>
    </lineage>
</organism>
<dbReference type="Proteomes" id="UP000295748">
    <property type="component" value="Chromosome"/>
</dbReference>
<dbReference type="EMBL" id="CP038266">
    <property type="protein sequence ID" value="QBR88198.1"/>
    <property type="molecule type" value="Genomic_DNA"/>
</dbReference>
<sequence length="112" mass="12309">MKILITALGSYLTGDEIADAVREYAQALADERATDVVDIPIAGDGGSTRLRMSVGWLVQVHAVDAETDGSELTDPATSTRLRERATRLTTHRMSPEPFEPLGLSDYDWLRYA</sequence>
<evidence type="ECO:0000313" key="2">
    <source>
        <dbReference type="Proteomes" id="UP000295748"/>
    </source>
</evidence>
<accession>A0ABX5SSS6</accession>
<proteinExistence type="predicted"/>
<dbReference type="RefSeq" id="WP_135064595.1">
    <property type="nucleotide sequence ID" value="NZ_CP038266.1"/>
</dbReference>
<keyword evidence="2" id="KW-1185">Reference proteome</keyword>
<reference evidence="1 2" key="1">
    <citation type="submission" date="2019-03" db="EMBL/GenBank/DDBJ databases">
        <authorList>
            <person name="Dong K."/>
        </authorList>
    </citation>
    <scope>NUCLEOTIDE SEQUENCE [LARGE SCALE GENOMIC DNA]</scope>
    <source>
        <strain evidence="2">dk512</strain>
    </source>
</reference>
<name>A0ABX5SSS6_9MICO</name>